<proteinExistence type="predicted"/>
<protein>
    <submittedName>
        <fullName evidence="1">Uncharacterized protein</fullName>
    </submittedName>
</protein>
<dbReference type="Proteomes" id="UP001602245">
    <property type="component" value="Unassembled WGS sequence"/>
</dbReference>
<evidence type="ECO:0000313" key="2">
    <source>
        <dbReference type="Proteomes" id="UP001602245"/>
    </source>
</evidence>
<keyword evidence="2" id="KW-1185">Reference proteome</keyword>
<dbReference type="RefSeq" id="WP_020516000.1">
    <property type="nucleotide sequence ID" value="NZ_JBIAZU010000002.1"/>
</dbReference>
<gene>
    <name evidence="1" type="ORF">ACFY35_08755</name>
</gene>
<comment type="caution">
    <text evidence="1">The sequence shown here is derived from an EMBL/GenBank/DDBJ whole genome shotgun (WGS) entry which is preliminary data.</text>
</comment>
<evidence type="ECO:0000313" key="1">
    <source>
        <dbReference type="EMBL" id="MFF5289514.1"/>
    </source>
</evidence>
<organism evidence="1 2">
    <name type="scientific">Paractinoplanes globisporus</name>
    <dbReference type="NCBI Taxonomy" id="113565"/>
    <lineage>
        <taxon>Bacteria</taxon>
        <taxon>Bacillati</taxon>
        <taxon>Actinomycetota</taxon>
        <taxon>Actinomycetes</taxon>
        <taxon>Micromonosporales</taxon>
        <taxon>Micromonosporaceae</taxon>
        <taxon>Paractinoplanes</taxon>
    </lineage>
</organism>
<accession>A0ABW6WA06</accession>
<reference evidence="1 2" key="1">
    <citation type="submission" date="2024-10" db="EMBL/GenBank/DDBJ databases">
        <title>The Natural Products Discovery Center: Release of the First 8490 Sequenced Strains for Exploring Actinobacteria Biosynthetic Diversity.</title>
        <authorList>
            <person name="Kalkreuter E."/>
            <person name="Kautsar S.A."/>
            <person name="Yang D."/>
            <person name="Bader C.D."/>
            <person name="Teijaro C.N."/>
            <person name="Fluegel L."/>
            <person name="Davis C.M."/>
            <person name="Simpson J.R."/>
            <person name="Lauterbach L."/>
            <person name="Steele A.D."/>
            <person name="Gui C."/>
            <person name="Meng S."/>
            <person name="Li G."/>
            <person name="Viehrig K."/>
            <person name="Ye F."/>
            <person name="Su P."/>
            <person name="Kiefer A.F."/>
            <person name="Nichols A."/>
            <person name="Cepeda A.J."/>
            <person name="Yan W."/>
            <person name="Fan B."/>
            <person name="Jiang Y."/>
            <person name="Adhikari A."/>
            <person name="Zheng C.-J."/>
            <person name="Schuster L."/>
            <person name="Cowan T.M."/>
            <person name="Smanski M.J."/>
            <person name="Chevrette M.G."/>
            <person name="De Carvalho L.P.S."/>
            <person name="Shen B."/>
        </authorList>
    </citation>
    <scope>NUCLEOTIDE SEQUENCE [LARGE SCALE GENOMIC DNA]</scope>
    <source>
        <strain evidence="1 2">NPDC000087</strain>
    </source>
</reference>
<sequence>MTGRKVLQVDWVPGSDQLRGRCHCGAESVADDPVAMWKWLLDHPNHWPDHQNHPSFVRREAP</sequence>
<name>A0ABW6WA06_9ACTN</name>
<dbReference type="EMBL" id="JBIAZU010000002">
    <property type="protein sequence ID" value="MFF5289514.1"/>
    <property type="molecule type" value="Genomic_DNA"/>
</dbReference>